<dbReference type="Proteomes" id="UP000023435">
    <property type="component" value="Unassembled WGS sequence"/>
</dbReference>
<feature type="domain" description="N-acetyltransferase" evidence="1">
    <location>
        <begin position="5"/>
        <end position="147"/>
    </location>
</feature>
<evidence type="ECO:0000313" key="2">
    <source>
        <dbReference type="EMBL" id="KWS03469.1"/>
    </source>
</evidence>
<comment type="caution">
    <text evidence="2">The sequence shown here is derived from an EMBL/GenBank/DDBJ whole genome shotgun (WGS) entry which is preliminary data.</text>
</comment>
<dbReference type="RefSeq" id="WP_036112705.1">
    <property type="nucleotide sequence ID" value="NZ_JAJA02000001.1"/>
</dbReference>
<dbReference type="Pfam" id="PF13527">
    <property type="entry name" value="Acetyltransf_9"/>
    <property type="match status" value="1"/>
</dbReference>
<organism evidence="2 3">
    <name type="scientific">Lysobacter capsici AZ78</name>
    <dbReference type="NCBI Taxonomy" id="1444315"/>
    <lineage>
        <taxon>Bacteria</taxon>
        <taxon>Pseudomonadati</taxon>
        <taxon>Pseudomonadota</taxon>
        <taxon>Gammaproteobacteria</taxon>
        <taxon>Lysobacterales</taxon>
        <taxon>Lysobacteraceae</taxon>
        <taxon>Lysobacter</taxon>
    </lineage>
</organism>
<dbReference type="Gene3D" id="3.40.630.30">
    <property type="match status" value="1"/>
</dbReference>
<protein>
    <submittedName>
        <fullName evidence="2">Acetyltransferase, GNAT family, potentially associated with YqeK</fullName>
    </submittedName>
</protein>
<dbReference type="SUPFAM" id="SSF55729">
    <property type="entry name" value="Acyl-CoA N-acyltransferases (Nat)"/>
    <property type="match status" value="1"/>
</dbReference>
<dbReference type="AlphaFoldDB" id="A0A108U6J8"/>
<dbReference type="InterPro" id="IPR000182">
    <property type="entry name" value="GNAT_dom"/>
</dbReference>
<dbReference type="EMBL" id="JAJA02000001">
    <property type="protein sequence ID" value="KWS03469.1"/>
    <property type="molecule type" value="Genomic_DNA"/>
</dbReference>
<reference evidence="2 3" key="1">
    <citation type="journal article" date="2014" name="Genome Announc.">
        <title>Draft Genome Sequence of Lysobacter capsici AZ78, a Bacterium Antagonistic to Plant-Pathogenic Oomycetes.</title>
        <authorList>
            <person name="Puopolo G."/>
            <person name="Sonego P."/>
            <person name="Engelen K."/>
            <person name="Pertot I."/>
        </authorList>
    </citation>
    <scope>NUCLEOTIDE SEQUENCE [LARGE SCALE GENOMIC DNA]</scope>
    <source>
        <strain evidence="2 3">AZ78</strain>
    </source>
</reference>
<proteinExistence type="predicted"/>
<evidence type="ECO:0000313" key="3">
    <source>
        <dbReference type="Proteomes" id="UP000023435"/>
    </source>
</evidence>
<evidence type="ECO:0000259" key="1">
    <source>
        <dbReference type="PROSITE" id="PS51186"/>
    </source>
</evidence>
<dbReference type="PROSITE" id="PS51186">
    <property type="entry name" value="GNAT"/>
    <property type="match status" value="1"/>
</dbReference>
<dbReference type="GO" id="GO:0016747">
    <property type="term" value="F:acyltransferase activity, transferring groups other than amino-acyl groups"/>
    <property type="evidence" value="ECO:0007669"/>
    <property type="project" value="InterPro"/>
</dbReference>
<dbReference type="OrthoDB" id="9804948at2"/>
<sequence>MNPAPSLRVLTHRDTDLHAAYCDYVAQVFTQADFRRWCEWGQWSEDYLAFCLFHDGRVVANVSAMRMRLVIEGAQVDGWQFGAVGCLPELRGRGLARAAMQAALAHCGDAPILLFANERVLDFYPRFGFAPAPQSLFALDWLAHPGPTQAPVLDLADPSVRAAFLRAAASARPVSQRFGARDYGRTATWYAANGYASPLRRLDEDVWVFAQTEDGVLTIEDVFAVAPVDWPAAIGRLIDQPIRELRFGFTAQCDWPRARVLGEEADAGLFVRNLAVPAVPSRFPLLART</sequence>
<keyword evidence="3" id="KW-1185">Reference proteome</keyword>
<dbReference type="InterPro" id="IPR016181">
    <property type="entry name" value="Acyl_CoA_acyltransferase"/>
</dbReference>
<name>A0A108U6J8_9GAMM</name>
<gene>
    <name evidence="2" type="ORF">AZ78_1016</name>
</gene>
<accession>A0A108U6J8</accession>